<name>A0A847SB17_9NEIS</name>
<dbReference type="Pfam" id="PF13240">
    <property type="entry name" value="Zn_Ribbon_1"/>
    <property type="match status" value="1"/>
</dbReference>
<dbReference type="EMBL" id="JABAIM010000001">
    <property type="protein sequence ID" value="NLR74278.1"/>
    <property type="molecule type" value="Genomic_DNA"/>
</dbReference>
<evidence type="ECO:0000313" key="3">
    <source>
        <dbReference type="EMBL" id="NLR74278.1"/>
    </source>
</evidence>
<proteinExistence type="predicted"/>
<dbReference type="Proteomes" id="UP000587991">
    <property type="component" value="Unassembled WGS sequence"/>
</dbReference>
<feature type="transmembrane region" description="Helical" evidence="1">
    <location>
        <begin position="41"/>
        <end position="63"/>
    </location>
</feature>
<organism evidence="3 4">
    <name type="scientific">Leeia aquatica</name>
    <dbReference type="NCBI Taxonomy" id="2725557"/>
    <lineage>
        <taxon>Bacteria</taxon>
        <taxon>Pseudomonadati</taxon>
        <taxon>Pseudomonadota</taxon>
        <taxon>Betaproteobacteria</taxon>
        <taxon>Neisseriales</taxon>
        <taxon>Leeiaceae</taxon>
        <taxon>Leeia</taxon>
    </lineage>
</organism>
<comment type="caution">
    <text evidence="3">The sequence shown here is derived from an EMBL/GenBank/DDBJ whole genome shotgun (WGS) entry which is preliminary data.</text>
</comment>
<keyword evidence="1" id="KW-0812">Transmembrane</keyword>
<reference evidence="3 4" key="1">
    <citation type="submission" date="2020-04" db="EMBL/GenBank/DDBJ databases">
        <title>Draft genome of Leeia sp. IMCC25680.</title>
        <authorList>
            <person name="Song J."/>
            <person name="Cho J.-C."/>
        </authorList>
    </citation>
    <scope>NUCLEOTIDE SEQUENCE [LARGE SCALE GENOMIC DNA]</scope>
    <source>
        <strain evidence="3 4">IMCC25680</strain>
    </source>
</reference>
<evidence type="ECO:0000256" key="1">
    <source>
        <dbReference type="SAM" id="Phobius"/>
    </source>
</evidence>
<evidence type="ECO:0000259" key="2">
    <source>
        <dbReference type="Pfam" id="PF13240"/>
    </source>
</evidence>
<gene>
    <name evidence="3" type="ORF">HF682_03810</name>
</gene>
<protein>
    <submittedName>
        <fullName evidence="3">Zinc ribbon domain-containing protein</fullName>
    </submittedName>
</protein>
<keyword evidence="1" id="KW-0472">Membrane</keyword>
<accession>A0A847SB17</accession>
<dbReference type="AlphaFoldDB" id="A0A847SB17"/>
<sequence>MKTSTCPACQHPLPPHAQTCPQCGAALPPAASPARAGVSKWQWYGGLTVLVLGVLSLPLIWYVQRPAMQEASGAQLAVAAVPVASAPVAPASEVSACGEFPPPPEPLASMPIAAVAPADTTEDPGPLVAACGSAPSTAQGTDATQCAYDITSQDGEVAPVVGPCVDGVASAAAGEGSGPRWTYVQSASQGDSVDTMTALLTAKRQPYPGAPFSKSTTLSIRRGPGNLLQAMLEVDDGRFLCDDGCTVQLRFDQRKPVRWRARRGEALQQVILQDPQKLVNLLRESQKLTVGFDIYRMDPQTTTFDNITGLRLE</sequence>
<dbReference type="RefSeq" id="WP_168875902.1">
    <property type="nucleotide sequence ID" value="NZ_JABAIM010000001.1"/>
</dbReference>
<feature type="domain" description="Zinc-ribbon" evidence="2">
    <location>
        <begin position="6"/>
        <end position="27"/>
    </location>
</feature>
<keyword evidence="1" id="KW-1133">Transmembrane helix</keyword>
<keyword evidence="4" id="KW-1185">Reference proteome</keyword>
<evidence type="ECO:0000313" key="4">
    <source>
        <dbReference type="Proteomes" id="UP000587991"/>
    </source>
</evidence>
<dbReference type="InterPro" id="IPR026870">
    <property type="entry name" value="Zinc_ribbon_dom"/>
</dbReference>